<dbReference type="InterPro" id="IPR015797">
    <property type="entry name" value="NUDIX_hydrolase-like_dom_sf"/>
</dbReference>
<protein>
    <recommendedName>
        <fullName evidence="2">Nudix hydrolase domain-containing protein</fullName>
    </recommendedName>
</protein>
<keyword evidence="1" id="KW-0378">Hydrolase</keyword>
<name>A0A1F6N0D7_9BACT</name>
<organism evidence="3 4">
    <name type="scientific">Candidatus Magasanikbacteria bacterium RIFCSPLOWO2_01_FULL_40_15</name>
    <dbReference type="NCBI Taxonomy" id="1798686"/>
    <lineage>
        <taxon>Bacteria</taxon>
        <taxon>Candidatus Magasanikiibacteriota</taxon>
    </lineage>
</organism>
<evidence type="ECO:0000313" key="3">
    <source>
        <dbReference type="EMBL" id="OGH77341.1"/>
    </source>
</evidence>
<dbReference type="Pfam" id="PF00293">
    <property type="entry name" value="NUDIX"/>
    <property type="match status" value="1"/>
</dbReference>
<evidence type="ECO:0000313" key="4">
    <source>
        <dbReference type="Proteomes" id="UP000177040"/>
    </source>
</evidence>
<dbReference type="InterPro" id="IPR000086">
    <property type="entry name" value="NUDIX_hydrolase_dom"/>
</dbReference>
<dbReference type="SUPFAM" id="SSF55811">
    <property type="entry name" value="Nudix"/>
    <property type="match status" value="1"/>
</dbReference>
<dbReference type="Gene3D" id="3.90.79.10">
    <property type="entry name" value="Nucleoside Triphosphate Pyrophosphohydrolase"/>
    <property type="match status" value="1"/>
</dbReference>
<dbReference type="AlphaFoldDB" id="A0A1F6N0D7"/>
<reference evidence="3 4" key="1">
    <citation type="journal article" date="2016" name="Nat. Commun.">
        <title>Thousands of microbial genomes shed light on interconnected biogeochemical processes in an aquifer system.</title>
        <authorList>
            <person name="Anantharaman K."/>
            <person name="Brown C.T."/>
            <person name="Hug L.A."/>
            <person name="Sharon I."/>
            <person name="Castelle C.J."/>
            <person name="Probst A.J."/>
            <person name="Thomas B.C."/>
            <person name="Singh A."/>
            <person name="Wilkins M.J."/>
            <person name="Karaoz U."/>
            <person name="Brodie E.L."/>
            <person name="Williams K.H."/>
            <person name="Hubbard S.S."/>
            <person name="Banfield J.F."/>
        </authorList>
    </citation>
    <scope>NUCLEOTIDE SEQUENCE [LARGE SCALE GENOMIC DNA]</scope>
</reference>
<dbReference type="PROSITE" id="PS00893">
    <property type="entry name" value="NUDIX_BOX"/>
    <property type="match status" value="1"/>
</dbReference>
<proteinExistence type="predicted"/>
<dbReference type="GO" id="GO:0016787">
    <property type="term" value="F:hydrolase activity"/>
    <property type="evidence" value="ECO:0007669"/>
    <property type="project" value="UniProtKB-KW"/>
</dbReference>
<feature type="domain" description="Nudix hydrolase" evidence="2">
    <location>
        <begin position="35"/>
        <end position="163"/>
    </location>
</feature>
<evidence type="ECO:0000256" key="1">
    <source>
        <dbReference type="ARBA" id="ARBA00022801"/>
    </source>
</evidence>
<dbReference type="InterPro" id="IPR020084">
    <property type="entry name" value="NUDIX_hydrolase_CS"/>
</dbReference>
<evidence type="ECO:0000259" key="2">
    <source>
        <dbReference type="PROSITE" id="PS51462"/>
    </source>
</evidence>
<sequence length="185" mass="21638">MKIPEQAKCVFKGKIFDTYQWEQTMFDGSTETFEMLKRATAIEIIPVKDNKIFYADQEQPSKGRFFSLFGGRVEDGENWLSAAKRELREEAGMESDDWELLTVFEPYTKIDWEIPLYVARNAHFIGAQNLDAGEKITVKECLFEELPDILTDKKFRGNEFAFNFLKMKFLEPAKFEEFKKKLGLN</sequence>
<dbReference type="PROSITE" id="PS51462">
    <property type="entry name" value="NUDIX"/>
    <property type="match status" value="1"/>
</dbReference>
<dbReference type="EMBL" id="MFQH01000024">
    <property type="protein sequence ID" value="OGH77341.1"/>
    <property type="molecule type" value="Genomic_DNA"/>
</dbReference>
<comment type="caution">
    <text evidence="3">The sequence shown here is derived from an EMBL/GenBank/DDBJ whole genome shotgun (WGS) entry which is preliminary data.</text>
</comment>
<accession>A0A1F6N0D7</accession>
<gene>
    <name evidence="3" type="ORF">A2983_01400</name>
</gene>
<dbReference type="Proteomes" id="UP000177040">
    <property type="component" value="Unassembled WGS sequence"/>
</dbReference>
<dbReference type="CDD" id="cd03424">
    <property type="entry name" value="NUDIX_ADPRase_Nudt5_UGPPase_Nudt14"/>
    <property type="match status" value="1"/>
</dbReference>